<proteinExistence type="predicted"/>
<dbReference type="Proteomes" id="UP000759131">
    <property type="component" value="Unassembled WGS sequence"/>
</dbReference>
<accession>A0A7R9LMT8</accession>
<organism evidence="2">
    <name type="scientific">Medioppia subpectinata</name>
    <dbReference type="NCBI Taxonomy" id="1979941"/>
    <lineage>
        <taxon>Eukaryota</taxon>
        <taxon>Metazoa</taxon>
        <taxon>Ecdysozoa</taxon>
        <taxon>Arthropoda</taxon>
        <taxon>Chelicerata</taxon>
        <taxon>Arachnida</taxon>
        <taxon>Acari</taxon>
        <taxon>Acariformes</taxon>
        <taxon>Sarcoptiformes</taxon>
        <taxon>Oribatida</taxon>
        <taxon>Brachypylina</taxon>
        <taxon>Oppioidea</taxon>
        <taxon>Oppiidae</taxon>
        <taxon>Medioppia</taxon>
    </lineage>
</organism>
<feature type="region of interest" description="Disordered" evidence="1">
    <location>
        <begin position="1"/>
        <end position="28"/>
    </location>
</feature>
<gene>
    <name evidence="2" type="ORF">OSB1V03_LOCUS19528</name>
</gene>
<evidence type="ECO:0000313" key="2">
    <source>
        <dbReference type="EMBL" id="CAD7643301.1"/>
    </source>
</evidence>
<dbReference type="EMBL" id="OC883508">
    <property type="protein sequence ID" value="CAD7643301.1"/>
    <property type="molecule type" value="Genomic_DNA"/>
</dbReference>
<evidence type="ECO:0000313" key="3">
    <source>
        <dbReference type="Proteomes" id="UP000759131"/>
    </source>
</evidence>
<evidence type="ECO:0000256" key="1">
    <source>
        <dbReference type="SAM" id="MobiDB-lite"/>
    </source>
</evidence>
<dbReference type="OrthoDB" id="167576at2759"/>
<dbReference type="SUPFAM" id="SSF116846">
    <property type="entry name" value="MIT domain"/>
    <property type="match status" value="1"/>
</dbReference>
<protein>
    <recommendedName>
        <fullName evidence="4">MIT domain-containing protein</fullName>
    </recommendedName>
</protein>
<evidence type="ECO:0008006" key="4">
    <source>
        <dbReference type="Google" id="ProtNLM"/>
    </source>
</evidence>
<reference evidence="2" key="1">
    <citation type="submission" date="2020-11" db="EMBL/GenBank/DDBJ databases">
        <authorList>
            <person name="Tran Van P."/>
        </authorList>
    </citation>
    <scope>NUCLEOTIDE SEQUENCE</scope>
</reference>
<dbReference type="Gene3D" id="1.20.58.80">
    <property type="entry name" value="Phosphotransferase system, lactose/cellobiose-type IIA subunit"/>
    <property type="match status" value="1"/>
</dbReference>
<keyword evidence="3" id="KW-1185">Reference proteome</keyword>
<dbReference type="EMBL" id="CAJPIZ010028933">
    <property type="protein sequence ID" value="CAG2119580.1"/>
    <property type="molecule type" value="Genomic_DNA"/>
</dbReference>
<name>A0A7R9LMT8_9ACAR</name>
<sequence>MARAHTLLDGLTKKETKPANEVSDSEERSQLLRAECLMREALDEDREDNREEALELYTQAITLCIEAVNN</sequence>
<dbReference type="InterPro" id="IPR036181">
    <property type="entry name" value="MIT_dom_sf"/>
</dbReference>
<dbReference type="AlphaFoldDB" id="A0A7R9LMT8"/>